<evidence type="ECO:0008006" key="5">
    <source>
        <dbReference type="Google" id="ProtNLM"/>
    </source>
</evidence>
<evidence type="ECO:0000256" key="2">
    <source>
        <dbReference type="SAM" id="MobiDB-lite"/>
    </source>
</evidence>
<feature type="coiled-coil region" evidence="1">
    <location>
        <begin position="38"/>
        <end position="65"/>
    </location>
</feature>
<evidence type="ECO:0000313" key="4">
    <source>
        <dbReference type="Proteomes" id="UP000010483"/>
    </source>
</evidence>
<dbReference type="HOGENOM" id="CLU_1439495_0_0_3"/>
<dbReference type="Proteomes" id="UP000010483">
    <property type="component" value="Chromosome"/>
</dbReference>
<dbReference type="KEGG" id="csn:Cyast_1806"/>
<feature type="compositionally biased region" description="Polar residues" evidence="2">
    <location>
        <begin position="140"/>
        <end position="157"/>
    </location>
</feature>
<protein>
    <recommendedName>
        <fullName evidence="5">TIGR04376 family protein</fullName>
    </recommendedName>
</protein>
<feature type="region of interest" description="Disordered" evidence="2">
    <location>
        <begin position="133"/>
        <end position="157"/>
    </location>
</feature>
<dbReference type="EMBL" id="CP003940">
    <property type="protein sequence ID" value="AFZ47762.1"/>
    <property type="molecule type" value="Genomic_DNA"/>
</dbReference>
<name>K9YMS2_CYASC</name>
<dbReference type="NCBIfam" id="TIGR04376">
    <property type="entry name" value="TIGR04376 family protein"/>
    <property type="match status" value="1"/>
</dbReference>
<evidence type="ECO:0000313" key="3">
    <source>
        <dbReference type="EMBL" id="AFZ47762.1"/>
    </source>
</evidence>
<keyword evidence="4" id="KW-1185">Reference proteome</keyword>
<dbReference type="eggNOG" id="COG1842">
    <property type="taxonomic scope" value="Bacteria"/>
</dbReference>
<accession>K9YMS2</accession>
<dbReference type="AlphaFoldDB" id="K9YMS2"/>
<dbReference type="InterPro" id="IPR030816">
    <property type="entry name" value="CHP04376"/>
</dbReference>
<gene>
    <name evidence="3" type="ordered locus">Cyast_1806</name>
</gene>
<dbReference type="BioCyc" id="CSTA292563:G1353-1813-MONOMER"/>
<keyword evidence="1" id="KW-0175">Coiled coil</keyword>
<evidence type="ECO:0000256" key="1">
    <source>
        <dbReference type="SAM" id="Coils"/>
    </source>
</evidence>
<organism evidence="3 4">
    <name type="scientific">Cyanobacterium stanieri (strain ATCC 29140 / PCC 7202)</name>
    <dbReference type="NCBI Taxonomy" id="292563"/>
    <lineage>
        <taxon>Bacteria</taxon>
        <taxon>Bacillati</taxon>
        <taxon>Cyanobacteriota</taxon>
        <taxon>Cyanophyceae</taxon>
        <taxon>Oscillatoriophycideae</taxon>
        <taxon>Chroococcales</taxon>
        <taxon>Geminocystaceae</taxon>
        <taxon>Cyanobacterium</taxon>
    </lineage>
</organism>
<dbReference type="STRING" id="292563.Cyast_1806"/>
<reference evidence="4" key="1">
    <citation type="journal article" date="2013" name="Proc. Natl. Acad. Sci. U.S.A.">
        <title>Improving the coverage of the cyanobacterial phylum using diversity-driven genome sequencing.</title>
        <authorList>
            <person name="Shih P.M."/>
            <person name="Wu D."/>
            <person name="Latifi A."/>
            <person name="Axen S.D."/>
            <person name="Fewer D.P."/>
            <person name="Talla E."/>
            <person name="Calteau A."/>
            <person name="Cai F."/>
            <person name="Tandeau de Marsac N."/>
            <person name="Rippka R."/>
            <person name="Herdman M."/>
            <person name="Sivonen K."/>
            <person name="Coursin T."/>
            <person name="Laurent T."/>
            <person name="Goodwin L."/>
            <person name="Nolan M."/>
            <person name="Davenport K.W."/>
            <person name="Han C.S."/>
            <person name="Rubin E.M."/>
            <person name="Eisen J.A."/>
            <person name="Woyke T."/>
            <person name="Gugger M."/>
            <person name="Kerfeld C.A."/>
        </authorList>
    </citation>
    <scope>NUCLEOTIDE SEQUENCE [LARGE SCALE GENOMIC DNA]</scope>
    <source>
        <strain evidence="4">ATCC 29140 / PCC 7202</strain>
    </source>
</reference>
<proteinExistence type="predicted"/>
<sequence length="181" mass="21619">MGIFEDFSNFLESRLEEFLNSNPKLKLEVLSEELIAQEKETIKLILRLQSEQKKLEQEIIELGKEIQKWHPRIEKARQSGRYDLAQEAEMREISLLQQGKIAWEKMEDTKKKIVESREILASIESKQKEIQQKIKQTQTNYNTPNYHNSSPKYSYSDTLDPLEEKFQQWEIDQELKNMKQK</sequence>